<evidence type="ECO:0000259" key="2">
    <source>
        <dbReference type="Pfam" id="PF01337"/>
    </source>
</evidence>
<dbReference type="InterPro" id="IPR035905">
    <property type="entry name" value="Barstar-like_sf"/>
</dbReference>
<evidence type="ECO:0000313" key="3">
    <source>
        <dbReference type="EMBL" id="MBP1903697.1"/>
    </source>
</evidence>
<comment type="caution">
    <text evidence="3">The sequence shown here is derived from an EMBL/GenBank/DDBJ whole genome shotgun (WGS) entry which is preliminary data.</text>
</comment>
<dbReference type="Gene3D" id="3.30.370.10">
    <property type="entry name" value="Barstar-like"/>
    <property type="match status" value="1"/>
</dbReference>
<evidence type="ECO:0000313" key="4">
    <source>
        <dbReference type="Proteomes" id="UP001519272"/>
    </source>
</evidence>
<accession>A0ABS4FM91</accession>
<sequence>MISHEGDVRKERVYLDVGNIQNSNGLHSLLKTELEFPNFYGMNWDAFWDAITGLVELPETLYFERWDKLKTVLPEDAQILSHLLSKFNEEYSAWKCNVNYK</sequence>
<dbReference type="RefSeq" id="WP_210087367.1">
    <property type="nucleotide sequence ID" value="NZ_JAGGKG010000001.1"/>
</dbReference>
<proteinExistence type="inferred from homology"/>
<name>A0ABS4FM91_9BACL</name>
<gene>
    <name evidence="3" type="ORF">J2Z32_000309</name>
</gene>
<evidence type="ECO:0000256" key="1">
    <source>
        <dbReference type="ARBA" id="ARBA00006845"/>
    </source>
</evidence>
<dbReference type="Pfam" id="PF01337">
    <property type="entry name" value="Barstar"/>
    <property type="match status" value="1"/>
</dbReference>
<protein>
    <submittedName>
        <fullName evidence="3">RNAse (Barnase) inhibitor barstar</fullName>
    </submittedName>
</protein>
<dbReference type="SUPFAM" id="SSF52038">
    <property type="entry name" value="Barstar-related"/>
    <property type="match status" value="1"/>
</dbReference>
<keyword evidence="4" id="KW-1185">Reference proteome</keyword>
<dbReference type="InterPro" id="IPR000468">
    <property type="entry name" value="Barstar"/>
</dbReference>
<organism evidence="3 4">
    <name type="scientific">Paenibacillus turicensis</name>
    <dbReference type="NCBI Taxonomy" id="160487"/>
    <lineage>
        <taxon>Bacteria</taxon>
        <taxon>Bacillati</taxon>
        <taxon>Bacillota</taxon>
        <taxon>Bacilli</taxon>
        <taxon>Bacillales</taxon>
        <taxon>Paenibacillaceae</taxon>
        <taxon>Paenibacillus</taxon>
    </lineage>
</organism>
<comment type="similarity">
    <text evidence="1">Belongs to the barstar family.</text>
</comment>
<feature type="domain" description="Barstar (barnase inhibitor)" evidence="2">
    <location>
        <begin position="13"/>
        <end position="92"/>
    </location>
</feature>
<dbReference type="EMBL" id="JAGGKG010000001">
    <property type="protein sequence ID" value="MBP1903697.1"/>
    <property type="molecule type" value="Genomic_DNA"/>
</dbReference>
<reference evidence="3 4" key="1">
    <citation type="submission" date="2021-03" db="EMBL/GenBank/DDBJ databases">
        <title>Genomic Encyclopedia of Type Strains, Phase IV (KMG-IV): sequencing the most valuable type-strain genomes for metagenomic binning, comparative biology and taxonomic classification.</title>
        <authorList>
            <person name="Goeker M."/>
        </authorList>
    </citation>
    <scope>NUCLEOTIDE SEQUENCE [LARGE SCALE GENOMIC DNA]</scope>
    <source>
        <strain evidence="3 4">DSM 14349</strain>
    </source>
</reference>
<dbReference type="Proteomes" id="UP001519272">
    <property type="component" value="Unassembled WGS sequence"/>
</dbReference>